<dbReference type="EMBL" id="JAPWDO010000001">
    <property type="protein sequence ID" value="KAJ5488042.1"/>
    <property type="molecule type" value="Genomic_DNA"/>
</dbReference>
<reference evidence="1" key="2">
    <citation type="journal article" date="2023" name="IMA Fungus">
        <title>Comparative genomic study of the Penicillium genus elucidates a diverse pangenome and 15 lateral gene transfer events.</title>
        <authorList>
            <person name="Petersen C."/>
            <person name="Sorensen T."/>
            <person name="Nielsen M.R."/>
            <person name="Sondergaard T.E."/>
            <person name="Sorensen J.L."/>
            <person name="Fitzpatrick D.A."/>
            <person name="Frisvad J.C."/>
            <person name="Nielsen K.L."/>
        </authorList>
    </citation>
    <scope>NUCLEOTIDE SEQUENCE</scope>
    <source>
        <strain evidence="1">IBT 17660</strain>
    </source>
</reference>
<protein>
    <submittedName>
        <fullName evidence="1">Uncharacterized protein</fullName>
    </submittedName>
</protein>
<reference evidence="1" key="1">
    <citation type="submission" date="2022-12" db="EMBL/GenBank/DDBJ databases">
        <authorList>
            <person name="Petersen C."/>
        </authorList>
    </citation>
    <scope>NUCLEOTIDE SEQUENCE</scope>
    <source>
        <strain evidence="1">IBT 17660</strain>
    </source>
</reference>
<proteinExistence type="predicted"/>
<sequence>MLLQLRSLYSLKQITLFFGRPLSLNIIIHKASEINPPSAHCWRTRWWLASYRNTFSISFALTASLPREFRYGFKDSLVAGLFKDLRRKLWRIGDFLYLFWGKD</sequence>
<evidence type="ECO:0000313" key="1">
    <source>
        <dbReference type="EMBL" id="KAJ5488042.1"/>
    </source>
</evidence>
<gene>
    <name evidence="1" type="ORF">N7530_002342</name>
</gene>
<keyword evidence="2" id="KW-1185">Reference proteome</keyword>
<accession>A0A9X0BXG3</accession>
<organism evidence="1 2">
    <name type="scientific">Penicillium desertorum</name>
    <dbReference type="NCBI Taxonomy" id="1303715"/>
    <lineage>
        <taxon>Eukaryota</taxon>
        <taxon>Fungi</taxon>
        <taxon>Dikarya</taxon>
        <taxon>Ascomycota</taxon>
        <taxon>Pezizomycotina</taxon>
        <taxon>Eurotiomycetes</taxon>
        <taxon>Eurotiomycetidae</taxon>
        <taxon>Eurotiales</taxon>
        <taxon>Aspergillaceae</taxon>
        <taxon>Penicillium</taxon>
    </lineage>
</organism>
<dbReference type="AlphaFoldDB" id="A0A9X0BXG3"/>
<evidence type="ECO:0000313" key="2">
    <source>
        <dbReference type="Proteomes" id="UP001147760"/>
    </source>
</evidence>
<comment type="caution">
    <text evidence="1">The sequence shown here is derived from an EMBL/GenBank/DDBJ whole genome shotgun (WGS) entry which is preliminary data.</text>
</comment>
<dbReference type="Proteomes" id="UP001147760">
    <property type="component" value="Unassembled WGS sequence"/>
</dbReference>
<name>A0A9X0BXG3_9EURO</name>